<dbReference type="SMART" id="SM00365">
    <property type="entry name" value="LRR_SD22"/>
    <property type="match status" value="6"/>
</dbReference>
<evidence type="ECO:0000256" key="5">
    <source>
        <dbReference type="ARBA" id="ARBA00023026"/>
    </source>
</evidence>
<dbReference type="EMBL" id="JACOPX010000013">
    <property type="protein sequence ID" value="MBF6035460.1"/>
    <property type="molecule type" value="Genomic_DNA"/>
</dbReference>
<evidence type="ECO:0000313" key="9">
    <source>
        <dbReference type="EMBL" id="MBF6035460.1"/>
    </source>
</evidence>
<feature type="compositionally biased region" description="Low complexity" evidence="7">
    <location>
        <begin position="1"/>
        <end position="16"/>
    </location>
</feature>
<feature type="compositionally biased region" description="Polar residues" evidence="7">
    <location>
        <begin position="1534"/>
        <end position="1545"/>
    </location>
</feature>
<evidence type="ECO:0000256" key="7">
    <source>
        <dbReference type="SAM" id="MobiDB-lite"/>
    </source>
</evidence>
<evidence type="ECO:0000259" key="8">
    <source>
        <dbReference type="PROSITE" id="PS52053"/>
    </source>
</evidence>
<comment type="caution">
    <text evidence="9">The sequence shown here is derived from an EMBL/GenBank/DDBJ whole genome shotgun (WGS) entry which is preliminary data.</text>
</comment>
<evidence type="ECO:0000313" key="10">
    <source>
        <dbReference type="Proteomes" id="UP000722111"/>
    </source>
</evidence>
<keyword evidence="5" id="KW-0843">Virulence</keyword>
<evidence type="ECO:0000256" key="2">
    <source>
        <dbReference type="ARBA" id="ARBA00012483"/>
    </source>
</evidence>
<keyword evidence="6" id="KW-0808">Transferase</keyword>
<keyword evidence="3" id="KW-0433">Leucine-rich repeat</keyword>
<dbReference type="InterPro" id="IPR050216">
    <property type="entry name" value="LRR_domain-containing"/>
</dbReference>
<dbReference type="Pfam" id="PF00560">
    <property type="entry name" value="LRR_1"/>
    <property type="match status" value="1"/>
</dbReference>
<feature type="active site" description="Glycyl thioester intermediate" evidence="6">
    <location>
        <position position="1317"/>
    </location>
</feature>
<name>A0ABS0BLX4_9PSED</name>
<comment type="catalytic activity">
    <reaction evidence="1">
        <text>S-ubiquitinyl-[E2 ubiquitin-conjugating enzyme]-L-cysteine + [acceptor protein]-L-lysine = [E2 ubiquitin-conjugating enzyme]-L-cysteine + N(6)-ubiquitinyl-[acceptor protein]-L-lysine.</text>
        <dbReference type="EC" id="2.3.2.27"/>
    </reaction>
</comment>
<sequence>MPVKSPPRGNNSGNPPVRQNTVPDVDTPRLDLPPRTHLEVSIPGGQPPRPGRLPTPADIDAIEPAPSITIHRPALPIENPRAASQSLEHYWVPAASGLSDRNADGLRTHKGRQYADVPGGIVLVGKDAQTGLYRARLPSESSPSGPVLLRDSSAGLWHELEHFEPIGVPLSSSRLEAFRTPLDFSGIQRGSDGLHRLNGKLYAVIDNHSYQVLHDTDASTPSTAVMRIVRAQDPVASDSTNTYIATRPGRSEPIIYDAREGWLGTAVGGAGGMFRSEPGSPAHPGLLQRFASAINHLRTPESRARKLFPALDSDEITRLLHSHGDDVRGYLSQREASYRALKADLASWIRKTSSQAPNEAAHPAVERAVEEIKRCWKRQTGTTLKLDLGEAILAPLTADFSHVRTLELRAVAWSDTADTFLGSFPNLEKLSVTHSTLDTLPPDIAPMTVLKTLELSSNRIQLNEQTAVKLGALKQLEHLDLSSNPLGRIPDFRGMSQLRSLNLSNTGLDHWPSGLRDQVALDVVDLRHNQLREIPQAILDPSNNELLAIARINSVTLIEGNPFPTGYWRTLEVYWRRVVADYPAMRTGSRADAFRLDGDIPEVAMVRRMYPDKDPQAAREYLLALGDGAEEQIARRIAGFELLETQLQAYIADSQPGAANALGPERVNATRLARIIRGCWLGESEGVLKLPQLYGPLPLLTVDFSHIKSLSLDSVIWSDTANTLLSNCPNLESLTIVNSGIDKLPQKIAEMDKLNYLDLSSNLIKLDEQSALALSALHQLKQIDLSNNQLRVVPDFSAMSGLQVLNLKNTGLTQWPAGLLDKTALTSLDLRDNRLREVPQASLNPTPETLSVIARINNVTRLEGNDFPSTYWRKFDGYWRRLKQSHPELMEPAHPAVFDSEDSRAQRYRNLFPSKTIKECREFIWNHDKGTVAPRLLALEQEFDLLKTQLDDWVFSGGGNRLRYVRANQLQINATTRNDRTAARDRIISCWRRETAQKHAFDGTPIGLELDLSGLTLPTLPDLSIDFSHVGSLRLSGMSLTESPEGFLTRFRHVRWLDMSNNRLRDLPPAVGEMHGMTRLFLQHNQLELNAETARILAGRTTLRALWIDHNPQLGVIPDFSQITDMREVTLANTGITQWPTGLFDQPQLTRIDLSNNQITTIPDFVTAPPPERLAHSVQVNSGTLVSNNPLSDATPQQLLAYRERLTLAGTPLTRTANLITTSVNVARRPVTRDALEPDPRWTEGLSVDQATARRAQWRALREQDGSDGFFNILASRGDHADFRRQAWDVIDVITENNPQSRSLRRELFDRACEAGCTDLAAATFTDLQVLAMTYKARVQARLDLDGAPLVALSKGLFRLKHVDDFAAAEIASSRAIINDPAASRELRNSHSLRIRDPHEMTMAYRFGLKDRLQLPFQPQALTFIGMAGVTPAMLDAAYRKVSTLNGSPEEFQALVSMNFWQDFIIHKYQAQFDASRQPFQDRQEILDSQSSQRLLSEAQYKSQTDDVTAQLAIVEATLIQTLTRQELQPRTTIEASSANVTPAQETPVASGATL</sequence>
<feature type="region of interest" description="Disordered" evidence="7">
    <location>
        <begin position="1534"/>
        <end position="1555"/>
    </location>
</feature>
<evidence type="ECO:0000256" key="6">
    <source>
        <dbReference type="PROSITE-ProRule" id="PRU01398"/>
    </source>
</evidence>
<comment type="PTM">
    <text evidence="6">Ubiquitinated in the presence of host E1 ubiquitin-activating enzyme, E2 ubiquitin-conjugating enzyme and ubiquitin.</text>
</comment>
<feature type="region of interest" description="Disordered" evidence="7">
    <location>
        <begin position="1"/>
        <end position="54"/>
    </location>
</feature>
<dbReference type="InterPro" id="IPR003591">
    <property type="entry name" value="Leu-rich_rpt_typical-subtyp"/>
</dbReference>
<dbReference type="EC" id="2.3.2.27" evidence="2"/>
<dbReference type="PROSITE" id="PS51450">
    <property type="entry name" value="LRR"/>
    <property type="match status" value="3"/>
</dbReference>
<dbReference type="Gene3D" id="1.20.58.360">
    <property type="entry name" value="Shigella T3SS effector IpaH defines"/>
    <property type="match status" value="1"/>
</dbReference>
<dbReference type="SMART" id="SM00369">
    <property type="entry name" value="LRR_TYP"/>
    <property type="match status" value="12"/>
</dbReference>
<dbReference type="PANTHER" id="PTHR48051">
    <property type="match status" value="1"/>
</dbReference>
<feature type="domain" description="NEL" evidence="8">
    <location>
        <begin position="1234"/>
        <end position="1543"/>
    </location>
</feature>
<dbReference type="PANTHER" id="PTHR48051:SF1">
    <property type="entry name" value="RAS SUPPRESSOR PROTEIN 1"/>
    <property type="match status" value="1"/>
</dbReference>
<dbReference type="InterPro" id="IPR029487">
    <property type="entry name" value="NEL_dom"/>
</dbReference>
<dbReference type="Pfam" id="PF14496">
    <property type="entry name" value="NEL"/>
    <property type="match status" value="1"/>
</dbReference>
<keyword evidence="6" id="KW-0964">Secreted</keyword>
<dbReference type="Pfam" id="PF13855">
    <property type="entry name" value="LRR_8"/>
    <property type="match status" value="2"/>
</dbReference>
<protein>
    <recommendedName>
        <fullName evidence="2">RING-type E3 ubiquitin transferase</fullName>
        <ecNumber evidence="2">2.3.2.27</ecNumber>
    </recommendedName>
</protein>
<keyword evidence="6" id="KW-0833">Ubl conjugation pathway</keyword>
<gene>
    <name evidence="9" type="ORF">H8F23_19600</name>
</gene>
<evidence type="ECO:0000256" key="3">
    <source>
        <dbReference type="ARBA" id="ARBA00022614"/>
    </source>
</evidence>
<dbReference type="SMART" id="SM00364">
    <property type="entry name" value="LRR_BAC"/>
    <property type="match status" value="5"/>
</dbReference>
<dbReference type="SUPFAM" id="SSF52058">
    <property type="entry name" value="L domain-like"/>
    <property type="match status" value="2"/>
</dbReference>
<keyword evidence="6" id="KW-1035">Host cytoplasm</keyword>
<keyword evidence="4" id="KW-0677">Repeat</keyword>
<evidence type="ECO:0000256" key="4">
    <source>
        <dbReference type="ARBA" id="ARBA00022737"/>
    </source>
</evidence>
<keyword evidence="6" id="KW-0832">Ubl conjugation</keyword>
<dbReference type="Gene3D" id="3.80.10.10">
    <property type="entry name" value="Ribonuclease Inhibitor"/>
    <property type="match status" value="3"/>
</dbReference>
<dbReference type="PROSITE" id="PS52053">
    <property type="entry name" value="NEL"/>
    <property type="match status" value="1"/>
</dbReference>
<dbReference type="InterPro" id="IPR032675">
    <property type="entry name" value="LRR_dom_sf"/>
</dbReference>
<accession>A0ABS0BLX4</accession>
<feature type="compositionally biased region" description="Basic and acidic residues" evidence="7">
    <location>
        <begin position="26"/>
        <end position="38"/>
    </location>
</feature>
<dbReference type="Proteomes" id="UP000722111">
    <property type="component" value="Unassembled WGS sequence"/>
</dbReference>
<dbReference type="InterPro" id="IPR001611">
    <property type="entry name" value="Leu-rich_rpt"/>
</dbReference>
<evidence type="ECO:0000256" key="1">
    <source>
        <dbReference type="ARBA" id="ARBA00000900"/>
    </source>
</evidence>
<dbReference type="RefSeq" id="WP_194935478.1">
    <property type="nucleotide sequence ID" value="NZ_JACOPX010000013.1"/>
</dbReference>
<comment type="similarity">
    <text evidence="6">Belongs to the LRR-containing bacterial E3 ligase family.</text>
</comment>
<proteinExistence type="inferred from homology"/>
<organism evidence="9 10">
    <name type="scientific">Pseudomonas neuropathica</name>
    <dbReference type="NCBI Taxonomy" id="2730425"/>
    <lineage>
        <taxon>Bacteria</taxon>
        <taxon>Pseudomonadati</taxon>
        <taxon>Pseudomonadota</taxon>
        <taxon>Gammaproteobacteria</taxon>
        <taxon>Pseudomonadales</taxon>
        <taxon>Pseudomonadaceae</taxon>
        <taxon>Pseudomonas</taxon>
    </lineage>
</organism>
<keyword evidence="10" id="KW-1185">Reference proteome</keyword>
<reference evidence="9 10" key="1">
    <citation type="submission" date="2020-08" db="EMBL/GenBank/DDBJ databases">
        <title>Description of novel Pseudomonas species.</title>
        <authorList>
            <person name="Duman M."/>
            <person name="Mulet M."/>
            <person name="Altun S."/>
            <person name="Saticioglu I.B."/>
            <person name="Lalucat J."/>
            <person name="Garcia-Valdes E."/>
        </authorList>
    </citation>
    <scope>NUCLEOTIDE SEQUENCE [LARGE SCALE GENOMIC DNA]</scope>
    <source>
        <strain evidence="9 10">P155</strain>
    </source>
</reference>